<dbReference type="Pfam" id="PF02518">
    <property type="entry name" value="HATPase_c"/>
    <property type="match status" value="1"/>
</dbReference>
<dbReference type="InterPro" id="IPR025828">
    <property type="entry name" value="Put_sensor_dom"/>
</dbReference>
<feature type="transmembrane region" description="Helical" evidence="9">
    <location>
        <begin position="131"/>
        <end position="164"/>
    </location>
</feature>
<keyword evidence="5" id="KW-0547">Nucleotide-binding</keyword>
<dbReference type="RefSeq" id="WP_382368818.1">
    <property type="nucleotide sequence ID" value="NZ_JBHRZI010000005.1"/>
</dbReference>
<evidence type="ECO:0000256" key="8">
    <source>
        <dbReference type="ARBA" id="ARBA00023012"/>
    </source>
</evidence>
<evidence type="ECO:0000256" key="7">
    <source>
        <dbReference type="ARBA" id="ARBA00022840"/>
    </source>
</evidence>
<dbReference type="PANTHER" id="PTHR24421:SF10">
    <property type="entry name" value="NITRATE_NITRITE SENSOR PROTEIN NARQ"/>
    <property type="match status" value="1"/>
</dbReference>
<keyword evidence="6 11" id="KW-0418">Kinase</keyword>
<keyword evidence="7" id="KW-0067">ATP-binding</keyword>
<keyword evidence="8" id="KW-0902">Two-component regulatory system</keyword>
<gene>
    <name evidence="11" type="ORF">ACFOWZ_04035</name>
</gene>
<accession>A0ABV8BLA0</accession>
<feature type="transmembrane region" description="Helical" evidence="9">
    <location>
        <begin position="27"/>
        <end position="54"/>
    </location>
</feature>
<evidence type="ECO:0000313" key="11">
    <source>
        <dbReference type="EMBL" id="MFC3890630.1"/>
    </source>
</evidence>
<dbReference type="SMART" id="SM00387">
    <property type="entry name" value="HATPase_c"/>
    <property type="match status" value="1"/>
</dbReference>
<dbReference type="InterPro" id="IPR003594">
    <property type="entry name" value="HATPase_dom"/>
</dbReference>
<evidence type="ECO:0000313" key="12">
    <source>
        <dbReference type="Proteomes" id="UP001595690"/>
    </source>
</evidence>
<keyword evidence="12" id="KW-1185">Reference proteome</keyword>
<keyword evidence="3" id="KW-0597">Phosphoprotein</keyword>
<dbReference type="SUPFAM" id="SSF55874">
    <property type="entry name" value="ATPase domain of HSP90 chaperone/DNA topoisomerase II/histidine kinase"/>
    <property type="match status" value="1"/>
</dbReference>
<proteinExistence type="predicted"/>
<evidence type="ECO:0000259" key="10">
    <source>
        <dbReference type="SMART" id="SM00387"/>
    </source>
</evidence>
<evidence type="ECO:0000256" key="1">
    <source>
        <dbReference type="ARBA" id="ARBA00000085"/>
    </source>
</evidence>
<keyword evidence="9" id="KW-0812">Transmembrane</keyword>
<comment type="caution">
    <text evidence="11">The sequence shown here is derived from an EMBL/GenBank/DDBJ whole genome shotgun (WGS) entry which is preliminary data.</text>
</comment>
<keyword evidence="4" id="KW-0808">Transferase</keyword>
<evidence type="ECO:0000256" key="9">
    <source>
        <dbReference type="SAM" id="Phobius"/>
    </source>
</evidence>
<feature type="transmembrane region" description="Helical" evidence="9">
    <location>
        <begin position="74"/>
        <end position="93"/>
    </location>
</feature>
<dbReference type="PANTHER" id="PTHR24421">
    <property type="entry name" value="NITRATE/NITRITE SENSOR PROTEIN NARX-RELATED"/>
    <property type="match status" value="1"/>
</dbReference>
<dbReference type="CDD" id="cd16917">
    <property type="entry name" value="HATPase_UhpB-NarQ-NarX-like"/>
    <property type="match status" value="1"/>
</dbReference>
<feature type="transmembrane region" description="Helical" evidence="9">
    <location>
        <begin position="184"/>
        <end position="207"/>
    </location>
</feature>
<dbReference type="Pfam" id="PF13796">
    <property type="entry name" value="Sensor"/>
    <property type="match status" value="1"/>
</dbReference>
<evidence type="ECO:0000256" key="4">
    <source>
        <dbReference type="ARBA" id="ARBA00022679"/>
    </source>
</evidence>
<evidence type="ECO:0000256" key="6">
    <source>
        <dbReference type="ARBA" id="ARBA00022777"/>
    </source>
</evidence>
<evidence type="ECO:0000256" key="3">
    <source>
        <dbReference type="ARBA" id="ARBA00022553"/>
    </source>
</evidence>
<protein>
    <recommendedName>
        <fullName evidence="2">histidine kinase</fullName>
        <ecNumber evidence="2">2.7.13.3</ecNumber>
    </recommendedName>
</protein>
<dbReference type="Gene3D" id="3.30.565.10">
    <property type="entry name" value="Histidine kinase-like ATPase, C-terminal domain"/>
    <property type="match status" value="1"/>
</dbReference>
<keyword evidence="9" id="KW-1133">Transmembrane helix</keyword>
<dbReference type="Gene3D" id="1.20.5.1930">
    <property type="match status" value="1"/>
</dbReference>
<dbReference type="InterPro" id="IPR050482">
    <property type="entry name" value="Sensor_HK_TwoCompSys"/>
</dbReference>
<dbReference type="GO" id="GO:0016301">
    <property type="term" value="F:kinase activity"/>
    <property type="evidence" value="ECO:0007669"/>
    <property type="project" value="UniProtKB-KW"/>
</dbReference>
<dbReference type="Proteomes" id="UP001595690">
    <property type="component" value="Unassembled WGS sequence"/>
</dbReference>
<feature type="domain" description="Histidine kinase/HSP90-like ATPase" evidence="10">
    <location>
        <begin position="344"/>
        <end position="434"/>
    </location>
</feature>
<keyword evidence="9" id="KW-0472">Membrane</keyword>
<reference evidence="12" key="1">
    <citation type="journal article" date="2019" name="Int. J. Syst. Evol. Microbiol.">
        <title>The Global Catalogue of Microorganisms (GCM) 10K type strain sequencing project: providing services to taxonomists for standard genome sequencing and annotation.</title>
        <authorList>
            <consortium name="The Broad Institute Genomics Platform"/>
            <consortium name="The Broad Institute Genome Sequencing Center for Infectious Disease"/>
            <person name="Wu L."/>
            <person name="Ma J."/>
        </authorList>
    </citation>
    <scope>NUCLEOTIDE SEQUENCE [LARGE SCALE GENOMIC DNA]</scope>
    <source>
        <strain evidence="12">CGMCC 4.7405</strain>
    </source>
</reference>
<dbReference type="InterPro" id="IPR036890">
    <property type="entry name" value="HATPase_C_sf"/>
</dbReference>
<dbReference type="EC" id="2.7.13.3" evidence="2"/>
<name>A0ABV8BLA0_9PSEU</name>
<organism evidence="11 12">
    <name type="scientific">Lentzea rhizosphaerae</name>
    <dbReference type="NCBI Taxonomy" id="2041025"/>
    <lineage>
        <taxon>Bacteria</taxon>
        <taxon>Bacillati</taxon>
        <taxon>Actinomycetota</taxon>
        <taxon>Actinomycetes</taxon>
        <taxon>Pseudonocardiales</taxon>
        <taxon>Pseudonocardiaceae</taxon>
        <taxon>Lentzea</taxon>
    </lineage>
</organism>
<evidence type="ECO:0000256" key="5">
    <source>
        <dbReference type="ARBA" id="ARBA00022741"/>
    </source>
</evidence>
<dbReference type="Pfam" id="PF07730">
    <property type="entry name" value="HisKA_3"/>
    <property type="match status" value="1"/>
</dbReference>
<evidence type="ECO:0000256" key="2">
    <source>
        <dbReference type="ARBA" id="ARBA00012438"/>
    </source>
</evidence>
<comment type="catalytic activity">
    <reaction evidence="1">
        <text>ATP + protein L-histidine = ADP + protein N-phospho-L-histidine.</text>
        <dbReference type="EC" id="2.7.13.3"/>
    </reaction>
</comment>
<dbReference type="InterPro" id="IPR011712">
    <property type="entry name" value="Sig_transdc_His_kin_sub3_dim/P"/>
</dbReference>
<dbReference type="EMBL" id="JBHRZI010000005">
    <property type="protein sequence ID" value="MFC3890630.1"/>
    <property type="molecule type" value="Genomic_DNA"/>
</dbReference>
<sequence length="436" mass="46002">MPVHNAATIWESMALRRFLLTSWPWRGLSYVLSTPLVSAPAGAAVVALCLPWAYLVLRFAGPEPVAPAEVVASGLGGLLLILVSAPLVALPVARVERLRLRLIHAEPVPRPATSSGWIRRRYTEAAAWREVAHLVVVSLAALPCLVLVLALTVVVALITSPLLVGSYAPLALGFSEAGTVSEALPYALFGLALFPVALYLVSGVAGLHGMAARGLLSGGSDERLRVELVEISQSRERLVNAFEAERRRIERDLHDGAQQRLVSLILQLGLAKVEMPPDSPGTESVANAHEQAKLLLTELREFIHGIHPQVLSDLGLPAALMDLADRSATPVTVDCVIPERPPGAVESAGYFVVSEALSNASKHSGATEISVSAKVRRDVLTVEVTDNGRGGADAGRGTGLTGLADRVAAIGGTLSLFSPAGGPTIVRAELPCKRTR</sequence>